<accession>A0A2J6QRR8</accession>
<evidence type="ECO:0000313" key="3">
    <source>
        <dbReference type="Proteomes" id="UP000235786"/>
    </source>
</evidence>
<evidence type="ECO:0000256" key="1">
    <source>
        <dbReference type="SAM" id="MobiDB-lite"/>
    </source>
</evidence>
<sequence>MSSEAVKKRGRPKKVISDPVEVEVPETTKKTTTRAKSTKAGPKTATAKASTSAKPPVAEKPISKPIASSAAALKVASKPSGVSTTSPSKLPPAPAKPTVNTSVSPESSKILKGLREQFPKTAPPAAEPSKLSKQTPTSTVPKPPPSFPAQTKAPPPIKTSNPIKSSTKQASTSNKLTPAVVKPVPPPPAVKPIPKLHVPIAALNSEIVSNISTRAGARPNASQGNPLPKNYKSVANKVTMAIVAMPIAIVTSWVLYERLVLGEDRKHLVKPGMAMVETPSAGDANTEGSESRPT</sequence>
<feature type="compositionally biased region" description="Pro residues" evidence="1">
    <location>
        <begin position="141"/>
        <end position="157"/>
    </location>
</feature>
<dbReference type="Proteomes" id="UP000235786">
    <property type="component" value="Unassembled WGS sequence"/>
</dbReference>
<feature type="compositionally biased region" description="Low complexity" evidence="1">
    <location>
        <begin position="63"/>
        <end position="88"/>
    </location>
</feature>
<feature type="compositionally biased region" description="Low complexity" evidence="1">
    <location>
        <begin position="38"/>
        <end position="56"/>
    </location>
</feature>
<feature type="compositionally biased region" description="Polar residues" evidence="1">
    <location>
        <begin position="158"/>
        <end position="176"/>
    </location>
</feature>
<proteinExistence type="predicted"/>
<keyword evidence="3" id="KW-1185">Reference proteome</keyword>
<gene>
    <name evidence="2" type="ORF">L207DRAFT_642760</name>
</gene>
<dbReference type="EMBL" id="KZ613980">
    <property type="protein sequence ID" value="PMD28951.1"/>
    <property type="molecule type" value="Genomic_DNA"/>
</dbReference>
<protein>
    <submittedName>
        <fullName evidence="2">Uncharacterized protein</fullName>
    </submittedName>
</protein>
<dbReference type="AlphaFoldDB" id="A0A2J6QRR8"/>
<dbReference type="PRINTS" id="PR01217">
    <property type="entry name" value="PRICHEXTENSN"/>
</dbReference>
<organism evidence="2 3">
    <name type="scientific">Hyaloscypha variabilis (strain UAMH 11265 / GT02V1 / F)</name>
    <name type="common">Meliniomyces variabilis</name>
    <dbReference type="NCBI Taxonomy" id="1149755"/>
    <lineage>
        <taxon>Eukaryota</taxon>
        <taxon>Fungi</taxon>
        <taxon>Dikarya</taxon>
        <taxon>Ascomycota</taxon>
        <taxon>Pezizomycotina</taxon>
        <taxon>Leotiomycetes</taxon>
        <taxon>Helotiales</taxon>
        <taxon>Hyaloscyphaceae</taxon>
        <taxon>Hyaloscypha</taxon>
        <taxon>Hyaloscypha variabilis</taxon>
    </lineage>
</organism>
<dbReference type="OrthoDB" id="3784821at2759"/>
<name>A0A2J6QRR8_HYAVF</name>
<dbReference type="STRING" id="1149755.A0A2J6QRR8"/>
<evidence type="ECO:0000313" key="2">
    <source>
        <dbReference type="EMBL" id="PMD28951.1"/>
    </source>
</evidence>
<feature type="region of interest" description="Disordered" evidence="1">
    <location>
        <begin position="1"/>
        <end position="180"/>
    </location>
</feature>
<reference evidence="2 3" key="1">
    <citation type="submission" date="2016-04" db="EMBL/GenBank/DDBJ databases">
        <title>A degradative enzymes factory behind the ericoid mycorrhizal symbiosis.</title>
        <authorList>
            <consortium name="DOE Joint Genome Institute"/>
            <person name="Martino E."/>
            <person name="Morin E."/>
            <person name="Grelet G."/>
            <person name="Kuo A."/>
            <person name="Kohler A."/>
            <person name="Daghino S."/>
            <person name="Barry K."/>
            <person name="Choi C."/>
            <person name="Cichocki N."/>
            <person name="Clum A."/>
            <person name="Copeland A."/>
            <person name="Hainaut M."/>
            <person name="Haridas S."/>
            <person name="Labutti K."/>
            <person name="Lindquist E."/>
            <person name="Lipzen A."/>
            <person name="Khouja H.-R."/>
            <person name="Murat C."/>
            <person name="Ohm R."/>
            <person name="Olson A."/>
            <person name="Spatafora J."/>
            <person name="Veneault-Fourrey C."/>
            <person name="Henrissat B."/>
            <person name="Grigoriev I."/>
            <person name="Martin F."/>
            <person name="Perotto S."/>
        </authorList>
    </citation>
    <scope>NUCLEOTIDE SEQUENCE [LARGE SCALE GENOMIC DNA]</scope>
    <source>
        <strain evidence="2 3">F</strain>
    </source>
</reference>